<sequence length="181" mass="20531">MIETPRLLLRPWTVDDAENLFALASHPEIGLRAGWPAHQSLEESRNVIETVFTQPETYALVDKITGKPVGAISLMIGGASKLTTSDKEAELGYWLGRDYWGQGLVPEAIRKLLCHAFETLKLETVWCGYFEGNEQSRRAQEKCGFTYHHKLENVECSLIGEVRTEHVTRLTRASWLESKEE</sequence>
<dbReference type="AlphaFoldDB" id="A0A426TH08"/>
<comment type="caution">
    <text evidence="2">The sequence shown here is derived from an EMBL/GenBank/DDBJ whole genome shotgun (WGS) entry which is preliminary data.</text>
</comment>
<dbReference type="EMBL" id="RSDO01000004">
    <property type="protein sequence ID" value="RRR54204.1"/>
    <property type="molecule type" value="Genomic_DNA"/>
</dbReference>
<reference evidence="2 3" key="1">
    <citation type="submission" date="2018-11" db="EMBL/GenBank/DDBJ databases">
        <authorList>
            <person name="Stevens M.J."/>
            <person name="Cernela N."/>
            <person name="Spoerry Serrano N."/>
            <person name="Schmitt S."/>
            <person name="Schrenzel J."/>
            <person name="Stephan R."/>
        </authorList>
    </citation>
    <scope>NUCLEOTIDE SEQUENCE [LARGE SCALE GENOMIC DNA]</scope>
    <source>
        <strain evidence="2 3">PP422</strain>
    </source>
</reference>
<gene>
    <name evidence="2" type="ORF">EI998_02685</name>
</gene>
<organism evidence="2 3">
    <name type="scientific">Streptococcus suis</name>
    <dbReference type="NCBI Taxonomy" id="1307"/>
    <lineage>
        <taxon>Bacteria</taxon>
        <taxon>Bacillati</taxon>
        <taxon>Bacillota</taxon>
        <taxon>Bacilli</taxon>
        <taxon>Lactobacillales</taxon>
        <taxon>Streptococcaceae</taxon>
        <taxon>Streptococcus</taxon>
    </lineage>
</organism>
<protein>
    <submittedName>
        <fullName evidence="2">N-acetyltransferase</fullName>
    </submittedName>
</protein>
<dbReference type="SUPFAM" id="SSF55729">
    <property type="entry name" value="Acyl-CoA N-acyltransferases (Nat)"/>
    <property type="match status" value="1"/>
</dbReference>
<keyword evidence="2" id="KW-0808">Transferase</keyword>
<dbReference type="PANTHER" id="PTHR43792">
    <property type="entry name" value="GNAT FAMILY, PUTATIVE (AFU_ORTHOLOGUE AFUA_3G00765)-RELATED-RELATED"/>
    <property type="match status" value="1"/>
</dbReference>
<name>A0A426TH08_STRSU</name>
<dbReference type="Gene3D" id="3.40.630.30">
    <property type="match status" value="1"/>
</dbReference>
<proteinExistence type="predicted"/>
<dbReference type="InterPro" id="IPR016181">
    <property type="entry name" value="Acyl_CoA_acyltransferase"/>
</dbReference>
<dbReference type="Proteomes" id="UP000274117">
    <property type="component" value="Unassembled WGS sequence"/>
</dbReference>
<dbReference type="InterPro" id="IPR000182">
    <property type="entry name" value="GNAT_dom"/>
</dbReference>
<evidence type="ECO:0000259" key="1">
    <source>
        <dbReference type="PROSITE" id="PS51186"/>
    </source>
</evidence>
<dbReference type="GO" id="GO:0016747">
    <property type="term" value="F:acyltransferase activity, transferring groups other than amino-acyl groups"/>
    <property type="evidence" value="ECO:0007669"/>
    <property type="project" value="InterPro"/>
</dbReference>
<feature type="domain" description="N-acetyltransferase" evidence="1">
    <location>
        <begin position="7"/>
        <end position="165"/>
    </location>
</feature>
<accession>A0A426TH08</accession>
<dbReference type="Pfam" id="PF13302">
    <property type="entry name" value="Acetyltransf_3"/>
    <property type="match status" value="1"/>
</dbReference>
<dbReference type="InterPro" id="IPR051531">
    <property type="entry name" value="N-acetyltransferase"/>
</dbReference>
<evidence type="ECO:0000313" key="2">
    <source>
        <dbReference type="EMBL" id="RRR54204.1"/>
    </source>
</evidence>
<evidence type="ECO:0000313" key="3">
    <source>
        <dbReference type="Proteomes" id="UP000274117"/>
    </source>
</evidence>
<dbReference type="PROSITE" id="PS51186">
    <property type="entry name" value="GNAT"/>
    <property type="match status" value="1"/>
</dbReference>
<dbReference type="RefSeq" id="WP_105123215.1">
    <property type="nucleotide sequence ID" value="NZ_POIP01000647.1"/>
</dbReference>
<reference evidence="2 3" key="2">
    <citation type="submission" date="2018-12" db="EMBL/GenBank/DDBJ databases">
        <title>Whole-genome sequences of fifteen clinical Streptococcus suis strains isolated from pigs between 2006 and 2018.</title>
        <authorList>
            <person name="Stevens M.J.A."/>
            <person name="Cernela N."/>
            <person name="Spoerry Serrano N."/>
            <person name="Schmitt S."/>
            <person name="Schrenzel J."/>
            <person name="Stephan R."/>
        </authorList>
    </citation>
    <scope>NUCLEOTIDE SEQUENCE [LARGE SCALE GENOMIC DNA]</scope>
    <source>
        <strain evidence="2 3">PP422</strain>
    </source>
</reference>
<dbReference type="OrthoDB" id="9798081at2"/>